<feature type="domain" description="Transposase IS4-like" evidence="1">
    <location>
        <begin position="101"/>
        <end position="333"/>
    </location>
</feature>
<name>A0ABT7X726_9BACE</name>
<evidence type="ECO:0000313" key="3">
    <source>
        <dbReference type="EMBL" id="MDN0049880.1"/>
    </source>
</evidence>
<dbReference type="InterPro" id="IPR051698">
    <property type="entry name" value="Transposase_11-like"/>
</dbReference>
<dbReference type="InterPro" id="IPR047647">
    <property type="entry name" value="ISAs1_transpos"/>
</dbReference>
<dbReference type="InterPro" id="IPR002559">
    <property type="entry name" value="Transposase_11"/>
</dbReference>
<proteinExistence type="predicted"/>
<dbReference type="InterPro" id="IPR032806">
    <property type="entry name" value="YbfD_N"/>
</dbReference>
<keyword evidence="4" id="KW-1185">Reference proteome</keyword>
<gene>
    <name evidence="3" type="ORF">QVO10_10875</name>
</gene>
<dbReference type="EMBL" id="JAUEII010000023">
    <property type="protein sequence ID" value="MDN0049880.1"/>
    <property type="molecule type" value="Genomic_DNA"/>
</dbReference>
<dbReference type="Pfam" id="PF01609">
    <property type="entry name" value="DDE_Tnp_1"/>
    <property type="match status" value="1"/>
</dbReference>
<dbReference type="Proteomes" id="UP001167871">
    <property type="component" value="Unassembled WGS sequence"/>
</dbReference>
<dbReference type="NCBIfam" id="NF033564">
    <property type="entry name" value="transpos_ISAs1"/>
    <property type="match status" value="1"/>
</dbReference>
<dbReference type="Pfam" id="PF13808">
    <property type="entry name" value="DDE_Tnp_1_assoc"/>
    <property type="match status" value="1"/>
</dbReference>
<reference evidence="3" key="1">
    <citation type="submission" date="2023-06" db="EMBL/GenBank/DDBJ databases">
        <authorList>
            <person name="Zeman M."/>
            <person name="Kubasova T."/>
            <person name="Jahodarova E."/>
            <person name="Nykrynova M."/>
            <person name="Rychlik I."/>
        </authorList>
    </citation>
    <scope>NUCLEOTIDE SEQUENCE</scope>
    <source>
        <strain evidence="3">84_SSukc20</strain>
    </source>
</reference>
<comment type="caution">
    <text evidence="3">The sequence shown here is derived from an EMBL/GenBank/DDBJ whole genome shotgun (WGS) entry which is preliminary data.</text>
</comment>
<feature type="domain" description="H repeat-associated protein N-terminal" evidence="2">
    <location>
        <begin position="7"/>
        <end position="92"/>
    </location>
</feature>
<accession>A0ABT7X726</accession>
<sequence length="364" mass="40823">MTSPLPFFSELTDPRVDRTKAHMLGDILFIAIASVICGAESWNDMENFGKAKEGWLRTFLRLPEGIPSHDTFNRVFSALNPEELESSFLSWTRSVAELTDNEVVSIDGKSMRGTREHGSKSIVHMVSAWASANHIVLGQLKVDEKSNEITAIPKLLDLLVVKGCIVTIDAMGCQKDIVSAIVEKEANYLIAVKGNQGSLQEQVKDSFRFLPAVSVSEDTDCGHGRVETRRCSVISDLSLIEHREEWKNLSSLIKIETERYDKCRQATLKETRLYISSLEADADLINRSVRSHWGVENSLHWVLDVAFNEDHSRKRAGNAAQNFSLINRIALNLLKNEKSAKVGVRGKRLKAGWDNDYLLKILTD</sequence>
<evidence type="ECO:0000259" key="1">
    <source>
        <dbReference type="Pfam" id="PF01609"/>
    </source>
</evidence>
<evidence type="ECO:0000313" key="4">
    <source>
        <dbReference type="Proteomes" id="UP001167871"/>
    </source>
</evidence>
<dbReference type="PANTHER" id="PTHR30298">
    <property type="entry name" value="H REPEAT-ASSOCIATED PREDICTED TRANSPOSASE"/>
    <property type="match status" value="1"/>
</dbReference>
<dbReference type="PANTHER" id="PTHR30298:SF0">
    <property type="entry name" value="PROTEIN YBFL-RELATED"/>
    <property type="match status" value="1"/>
</dbReference>
<evidence type="ECO:0000259" key="2">
    <source>
        <dbReference type="Pfam" id="PF13808"/>
    </source>
</evidence>
<dbReference type="RefSeq" id="WP_301640158.1">
    <property type="nucleotide sequence ID" value="NZ_JAUEII010000023.1"/>
</dbReference>
<reference evidence="3" key="2">
    <citation type="submission" date="2024-05" db="EMBL/GenBank/DDBJ databases">
        <title>Identification and characterization of horizontal gene transfer across gut microbiota members of farm animals based on homology search.</title>
        <authorList>
            <person name="Schwarzerova J."/>
            <person name="Nykrynova M."/>
            <person name="Jureckova K."/>
            <person name="Cejkova D."/>
            <person name="Rychlik I."/>
        </authorList>
    </citation>
    <scope>NUCLEOTIDE SEQUENCE</scope>
    <source>
        <strain evidence="3">84_SSukc20</strain>
    </source>
</reference>
<organism evidence="3 4">
    <name type="scientific">Bacteroides gallinaceum</name>
    <dbReference type="NCBI Taxonomy" id="1462571"/>
    <lineage>
        <taxon>Bacteria</taxon>
        <taxon>Pseudomonadati</taxon>
        <taxon>Bacteroidota</taxon>
        <taxon>Bacteroidia</taxon>
        <taxon>Bacteroidales</taxon>
        <taxon>Bacteroidaceae</taxon>
        <taxon>Bacteroides</taxon>
    </lineage>
</organism>
<protein>
    <submittedName>
        <fullName evidence="3">ISAs1 family transposase</fullName>
    </submittedName>
</protein>